<name>A0A8A3S3Q1_9EURY</name>
<dbReference type="CDD" id="cd17934">
    <property type="entry name" value="DEXXQc_Upf1-like"/>
    <property type="match status" value="1"/>
</dbReference>
<dbReference type="GO" id="GO:0043139">
    <property type="term" value="F:5'-3' DNA helicase activity"/>
    <property type="evidence" value="ECO:0007669"/>
    <property type="project" value="TreeGrafter"/>
</dbReference>
<reference evidence="6" key="2">
    <citation type="submission" date="2019-02" db="EMBL/GenBank/DDBJ databases">
        <authorList>
            <person name="Chen S.-C."/>
            <person name="Chien H.-H."/>
            <person name="Lai M.-C."/>
        </authorList>
    </citation>
    <scope>NUCLEOTIDE SEQUENCE</scope>
    <source>
        <strain evidence="6">N2F9704</strain>
    </source>
</reference>
<evidence type="ECO:0000256" key="2">
    <source>
        <dbReference type="ARBA" id="ARBA00022801"/>
    </source>
</evidence>
<dbReference type="InterPro" id="IPR050534">
    <property type="entry name" value="Coronavir_polyprotein_1ab"/>
</dbReference>
<proteinExistence type="predicted"/>
<reference evidence="6" key="1">
    <citation type="journal article" date="2001" name="Int. J. Syst. Evol. Microbiol.">
        <title>Methanofollis aquaemaris sp. nov., a methanogen isolated from an aquaculture fish pond.</title>
        <authorList>
            <person name="Lai M.C."/>
            <person name="Chen S.C."/>
        </authorList>
    </citation>
    <scope>NUCLEOTIDE SEQUENCE</scope>
    <source>
        <strain evidence="6">N2F9704</strain>
    </source>
</reference>
<dbReference type="SMART" id="SM00382">
    <property type="entry name" value="AAA"/>
    <property type="match status" value="1"/>
</dbReference>
<dbReference type="CDD" id="cd18808">
    <property type="entry name" value="SF1_C_Upf1"/>
    <property type="match status" value="1"/>
</dbReference>
<keyword evidence="4" id="KW-0067">ATP-binding</keyword>
<keyword evidence="3 6" id="KW-0347">Helicase</keyword>
<evidence type="ECO:0000256" key="4">
    <source>
        <dbReference type="ARBA" id="ARBA00022840"/>
    </source>
</evidence>
<evidence type="ECO:0000256" key="3">
    <source>
        <dbReference type="ARBA" id="ARBA00022806"/>
    </source>
</evidence>
<dbReference type="EMBL" id="CP036172">
    <property type="protein sequence ID" value="QSZ66276.1"/>
    <property type="molecule type" value="Genomic_DNA"/>
</dbReference>
<dbReference type="Pfam" id="PF13245">
    <property type="entry name" value="AAA_19"/>
    <property type="match status" value="1"/>
</dbReference>
<sequence>MPPSNLSPSLVARYFHHQCPRFLRYAATPPQARAGLGIPEPMEEQSVVTDLLRKKGFAWEEEAVGGQIPGKVLVAPGAGPLHERRFGVQESLRLLADAPAGTGIYQSTLVAPPGFYRRFSLDPTVCSFHESHPDLIWSIGDERLRVIDLKATDQVKTSHRVQVALYALIIDAILEEQGIERSVDRTCAGVWLQDAEAPETVEITPDLRVLETFLSHDLGAIMGAPPHDLPWHLRPNCEACPFFASCQREADEKNSVSLMPGLTPGARRYLHDLGVDGLEDLEKFLTEPDADDTLERCGSLRGKGERLKRQVSALTSGTVVPLGGASPSLPINESIGVIVTLQKEPVGGRLYAAGFRRFKGKDVYPSPSQVWVQVARTPEECGEVGKEFVRALHHELKTLAEYNEGRSFREQRSLQTYVLDEGERLLLLDLLRECAEDPETATEALPLLQYYAGVNGDRTRYPVVVLSRLLNESVALPVPVAARLPDVLAALLGADHPASFSPSDLFWPALSNRMKSDAVAMAWYGGRAEALEWTRDEVARRLRTSGDLLCAIRDRSHPHRWAEKFAFPPVHRYAHPELAALAGTVREEAATAAAEVRQARCLPEAEAEWNGTQIRLRCIDSENWEVLSRLDRATLPTIGGLPGYLLVPDTAEGMRAARAFDDAPYVATTRPPQGEVRFAGVKEVEENRSGQVSRLTLAIRYAADQDQFGDGDHALLFPRATDFTSTKILDQIEESDALRESDLLTLLTDPRAFAMPMPFLCHPDPEALAGFTESQRRALSRILENRLTLVWGPPGTGKTHFLAHTIRTIAKAGQGRIRIAVSALTHAAIENLLFELQNLTSGDFGLDLSVCKLERATSPKGHALTVLGHDVIKAMTRVPDRFVLGGTAQAFHKYRTHLPTFDLLIIDEASQMQFGELALLLPLLDTGGRLVLAGDDLQLPPVVMSGTDEDEEENELQDSVFAWMRRRDTGCDTSCTVQLLENWRMNATLSRFSAESLYGSGYRPANEDVACQQIRLLEGDHRDPFVEYVLDPACPLTVVVLEGVRAAVENREEAGLVADLACALRERLCQPEQETPYPASMSGDSAFWREGLFIVSPHHAQIAAIKHALSERRPWKSDPFVDTVDKMQGQQCEAVIVSYGVSDSETALREAEFIYSLNRLNVSVTRARAKCIVFLPRPLLEPSFELLRHEKAARGLEYMLTLLSFCENGEKQKFSLEGVGDVTVFRTT</sequence>
<dbReference type="Gene3D" id="3.40.50.300">
    <property type="entry name" value="P-loop containing nucleotide triphosphate hydrolases"/>
    <property type="match status" value="2"/>
</dbReference>
<keyword evidence="7" id="KW-1185">Reference proteome</keyword>
<dbReference type="AlphaFoldDB" id="A0A8A3S3Q1"/>
<evidence type="ECO:0000259" key="5">
    <source>
        <dbReference type="SMART" id="SM00382"/>
    </source>
</evidence>
<organism evidence="6 7">
    <name type="scientific">Methanofollis aquaemaris</name>
    <dbReference type="NCBI Taxonomy" id="126734"/>
    <lineage>
        <taxon>Archaea</taxon>
        <taxon>Methanobacteriati</taxon>
        <taxon>Methanobacteriota</taxon>
        <taxon>Stenosarchaea group</taxon>
        <taxon>Methanomicrobia</taxon>
        <taxon>Methanomicrobiales</taxon>
        <taxon>Methanomicrobiaceae</taxon>
        <taxon>Methanofollis</taxon>
    </lineage>
</organism>
<dbReference type="InterPro" id="IPR003593">
    <property type="entry name" value="AAA+_ATPase"/>
</dbReference>
<dbReference type="RefSeq" id="WP_265581600.1">
    <property type="nucleotide sequence ID" value="NZ_CP036172.1"/>
</dbReference>
<dbReference type="GeneID" id="76423003"/>
<dbReference type="GO" id="GO:0016787">
    <property type="term" value="F:hydrolase activity"/>
    <property type="evidence" value="ECO:0007669"/>
    <property type="project" value="UniProtKB-KW"/>
</dbReference>
<dbReference type="PANTHER" id="PTHR43788">
    <property type="entry name" value="DNA2/NAM7 HELICASE FAMILY MEMBER"/>
    <property type="match status" value="1"/>
</dbReference>
<dbReference type="KEGG" id="maqe:RJ40_01560"/>
<evidence type="ECO:0000256" key="1">
    <source>
        <dbReference type="ARBA" id="ARBA00022741"/>
    </source>
</evidence>
<dbReference type="Pfam" id="PF13087">
    <property type="entry name" value="AAA_12"/>
    <property type="match status" value="1"/>
</dbReference>
<dbReference type="Proteomes" id="UP001042704">
    <property type="component" value="Chromosome"/>
</dbReference>
<keyword evidence="1" id="KW-0547">Nucleotide-binding</keyword>
<keyword evidence="2" id="KW-0378">Hydrolase</keyword>
<feature type="domain" description="AAA+ ATPase" evidence="5">
    <location>
        <begin position="784"/>
        <end position="968"/>
    </location>
</feature>
<evidence type="ECO:0000313" key="7">
    <source>
        <dbReference type="Proteomes" id="UP001042704"/>
    </source>
</evidence>
<dbReference type="InterPro" id="IPR027417">
    <property type="entry name" value="P-loop_NTPase"/>
</dbReference>
<evidence type="ECO:0000313" key="6">
    <source>
        <dbReference type="EMBL" id="QSZ66276.1"/>
    </source>
</evidence>
<accession>A0A8A3S3Q1</accession>
<protein>
    <submittedName>
        <fullName evidence="6">ATP-dependent helicase</fullName>
    </submittedName>
</protein>
<dbReference type="InterPro" id="IPR047187">
    <property type="entry name" value="SF1_C_Upf1"/>
</dbReference>
<dbReference type="PANTHER" id="PTHR43788:SF8">
    <property type="entry name" value="DNA-BINDING PROTEIN SMUBP-2"/>
    <property type="match status" value="1"/>
</dbReference>
<dbReference type="SUPFAM" id="SSF52540">
    <property type="entry name" value="P-loop containing nucleoside triphosphate hydrolases"/>
    <property type="match status" value="1"/>
</dbReference>
<dbReference type="InterPro" id="IPR041679">
    <property type="entry name" value="DNA2/NAM7-like_C"/>
</dbReference>
<gene>
    <name evidence="6" type="ORF">RJ40_01560</name>
</gene>
<dbReference type="GO" id="GO:0005524">
    <property type="term" value="F:ATP binding"/>
    <property type="evidence" value="ECO:0007669"/>
    <property type="project" value="UniProtKB-KW"/>
</dbReference>